<dbReference type="STRING" id="1120980.GCA_000745955_00945"/>
<feature type="signal peptide" evidence="1">
    <location>
        <begin position="1"/>
        <end position="21"/>
    </location>
</feature>
<dbReference type="Proteomes" id="UP000254209">
    <property type="component" value="Unassembled WGS sequence"/>
</dbReference>
<reference evidence="2 3" key="1">
    <citation type="submission" date="2018-06" db="EMBL/GenBank/DDBJ databases">
        <authorList>
            <consortium name="Pathogen Informatics"/>
            <person name="Doyle S."/>
        </authorList>
    </citation>
    <scope>NUCLEOTIDE SEQUENCE [LARGE SCALE GENOMIC DNA]</scope>
    <source>
        <strain evidence="2 3">NCTC10283</strain>
    </source>
</reference>
<name>A0A376BUH6_9NEIS</name>
<evidence type="ECO:0000313" key="3">
    <source>
        <dbReference type="Proteomes" id="UP000254209"/>
    </source>
</evidence>
<accession>A0A376BUH6</accession>
<keyword evidence="3" id="KW-1185">Reference proteome</keyword>
<proteinExistence type="predicted"/>
<dbReference type="RefSeq" id="WP_034292153.1">
    <property type="nucleotide sequence ID" value="NZ_CP091519.2"/>
</dbReference>
<dbReference type="EMBL" id="UFSO01000003">
    <property type="protein sequence ID" value="SSY80606.1"/>
    <property type="molecule type" value="Genomic_DNA"/>
</dbReference>
<evidence type="ECO:0000256" key="1">
    <source>
        <dbReference type="SAM" id="SignalP"/>
    </source>
</evidence>
<sequence>MKIKFLPILLISLLTACPNTAPNNNAALLSQLKVEHINRLANNIHLRNMAIENKADALLPLLDREISQNFALLQAHETAFSQIEYPELGEYAIDLKQQRQKLACAIQKSYAKHELVWDNSTAHSDERNAEVKQNYLQQIQTYCEQDVSGSLNK</sequence>
<organism evidence="2 3">
    <name type="scientific">Alysiella crassa</name>
    <dbReference type="NCBI Taxonomy" id="153491"/>
    <lineage>
        <taxon>Bacteria</taxon>
        <taxon>Pseudomonadati</taxon>
        <taxon>Pseudomonadota</taxon>
        <taxon>Betaproteobacteria</taxon>
        <taxon>Neisseriales</taxon>
        <taxon>Neisseriaceae</taxon>
        <taxon>Alysiella</taxon>
    </lineage>
</organism>
<evidence type="ECO:0000313" key="2">
    <source>
        <dbReference type="EMBL" id="SSY80606.1"/>
    </source>
</evidence>
<dbReference type="PROSITE" id="PS51257">
    <property type="entry name" value="PROKAR_LIPOPROTEIN"/>
    <property type="match status" value="1"/>
</dbReference>
<evidence type="ECO:0008006" key="4">
    <source>
        <dbReference type="Google" id="ProtNLM"/>
    </source>
</evidence>
<protein>
    <recommendedName>
        <fullName evidence="4">Lipoprotein</fullName>
    </recommendedName>
</protein>
<keyword evidence="1" id="KW-0732">Signal</keyword>
<feature type="chain" id="PRO_5016631255" description="Lipoprotein" evidence="1">
    <location>
        <begin position="22"/>
        <end position="153"/>
    </location>
</feature>
<gene>
    <name evidence="2" type="ORF">NCTC10283_02166</name>
</gene>
<dbReference type="AlphaFoldDB" id="A0A376BUH6"/>